<evidence type="ECO:0000313" key="2">
    <source>
        <dbReference type="EMBL" id="AES65657.1"/>
    </source>
</evidence>
<organism evidence="2 5">
    <name type="scientific">Medicago truncatula</name>
    <name type="common">Barrel medic</name>
    <name type="synonym">Medicago tribuloides</name>
    <dbReference type="NCBI Taxonomy" id="3880"/>
    <lineage>
        <taxon>Eukaryota</taxon>
        <taxon>Viridiplantae</taxon>
        <taxon>Streptophyta</taxon>
        <taxon>Embryophyta</taxon>
        <taxon>Tracheophyta</taxon>
        <taxon>Spermatophyta</taxon>
        <taxon>Magnoliopsida</taxon>
        <taxon>eudicotyledons</taxon>
        <taxon>Gunneridae</taxon>
        <taxon>Pentapetalae</taxon>
        <taxon>rosids</taxon>
        <taxon>fabids</taxon>
        <taxon>Fabales</taxon>
        <taxon>Fabaceae</taxon>
        <taxon>Papilionoideae</taxon>
        <taxon>50 kb inversion clade</taxon>
        <taxon>NPAAA clade</taxon>
        <taxon>Hologalegina</taxon>
        <taxon>IRL clade</taxon>
        <taxon>Trifolieae</taxon>
        <taxon>Medicago</taxon>
    </lineage>
</organism>
<evidence type="ECO:0000313" key="3">
    <source>
        <dbReference type="EMBL" id="RHN73767.1"/>
    </source>
</evidence>
<name>G7IQD6_MEDTR</name>
<dbReference type="PANTHER" id="PTHR33825:SF4">
    <property type="entry name" value="OS05G0137600 PROTEIN"/>
    <property type="match status" value="1"/>
</dbReference>
<dbReference type="EMBL" id="CM001218">
    <property type="protein sequence ID" value="AES65657.1"/>
    <property type="molecule type" value="Genomic_DNA"/>
</dbReference>
<evidence type="ECO:0000313" key="5">
    <source>
        <dbReference type="Proteomes" id="UP000002051"/>
    </source>
</evidence>
<dbReference type="OMA" id="RYSSHPQ"/>
<dbReference type="EMBL" id="PSQE01000002">
    <property type="protein sequence ID" value="RHN73767.1"/>
    <property type="molecule type" value="Genomic_DNA"/>
</dbReference>
<keyword evidence="1" id="KW-0472">Membrane</keyword>
<reference evidence="2 5" key="1">
    <citation type="journal article" date="2011" name="Nature">
        <title>The Medicago genome provides insight into the evolution of rhizobial symbioses.</title>
        <authorList>
            <person name="Young N.D."/>
            <person name="Debelle F."/>
            <person name="Oldroyd G.E."/>
            <person name="Geurts R."/>
            <person name="Cannon S.B."/>
            <person name="Udvardi M.K."/>
            <person name="Benedito V.A."/>
            <person name="Mayer K.F."/>
            <person name="Gouzy J."/>
            <person name="Schoof H."/>
            <person name="Van de Peer Y."/>
            <person name="Proost S."/>
            <person name="Cook D.R."/>
            <person name="Meyers B.C."/>
            <person name="Spannagl M."/>
            <person name="Cheung F."/>
            <person name="De Mita S."/>
            <person name="Krishnakumar V."/>
            <person name="Gundlach H."/>
            <person name="Zhou S."/>
            <person name="Mudge J."/>
            <person name="Bharti A.K."/>
            <person name="Murray J.D."/>
            <person name="Naoumkina M.A."/>
            <person name="Rosen B."/>
            <person name="Silverstein K.A."/>
            <person name="Tang H."/>
            <person name="Rombauts S."/>
            <person name="Zhao P.X."/>
            <person name="Zhou P."/>
            <person name="Barbe V."/>
            <person name="Bardou P."/>
            <person name="Bechner M."/>
            <person name="Bellec A."/>
            <person name="Berger A."/>
            <person name="Berges H."/>
            <person name="Bidwell S."/>
            <person name="Bisseling T."/>
            <person name="Choisne N."/>
            <person name="Couloux A."/>
            <person name="Denny R."/>
            <person name="Deshpande S."/>
            <person name="Dai X."/>
            <person name="Doyle J.J."/>
            <person name="Dudez A.M."/>
            <person name="Farmer A.D."/>
            <person name="Fouteau S."/>
            <person name="Franken C."/>
            <person name="Gibelin C."/>
            <person name="Gish J."/>
            <person name="Goldstein S."/>
            <person name="Gonzalez A.J."/>
            <person name="Green P.J."/>
            <person name="Hallab A."/>
            <person name="Hartog M."/>
            <person name="Hua A."/>
            <person name="Humphray S.J."/>
            <person name="Jeong D.H."/>
            <person name="Jing Y."/>
            <person name="Jocker A."/>
            <person name="Kenton S.M."/>
            <person name="Kim D.J."/>
            <person name="Klee K."/>
            <person name="Lai H."/>
            <person name="Lang C."/>
            <person name="Lin S."/>
            <person name="Macmil S.L."/>
            <person name="Magdelenat G."/>
            <person name="Matthews L."/>
            <person name="McCorrison J."/>
            <person name="Monaghan E.L."/>
            <person name="Mun J.H."/>
            <person name="Najar F.Z."/>
            <person name="Nicholson C."/>
            <person name="Noirot C."/>
            <person name="O'Bleness M."/>
            <person name="Paule C.R."/>
            <person name="Poulain J."/>
            <person name="Prion F."/>
            <person name="Qin B."/>
            <person name="Qu C."/>
            <person name="Retzel E.F."/>
            <person name="Riddle C."/>
            <person name="Sallet E."/>
            <person name="Samain S."/>
            <person name="Samson N."/>
            <person name="Sanders I."/>
            <person name="Saurat O."/>
            <person name="Scarpelli C."/>
            <person name="Schiex T."/>
            <person name="Segurens B."/>
            <person name="Severin A.J."/>
            <person name="Sherrier D.J."/>
            <person name="Shi R."/>
            <person name="Sims S."/>
            <person name="Singer S.R."/>
            <person name="Sinharoy S."/>
            <person name="Sterck L."/>
            <person name="Viollet A."/>
            <person name="Wang B.B."/>
            <person name="Wang K."/>
            <person name="Wang M."/>
            <person name="Wang X."/>
            <person name="Warfsmann J."/>
            <person name="Weissenbach J."/>
            <person name="White D.D."/>
            <person name="White J.D."/>
            <person name="Wiley G.B."/>
            <person name="Wincker P."/>
            <person name="Xing Y."/>
            <person name="Yang L."/>
            <person name="Yao Z."/>
            <person name="Ying F."/>
            <person name="Zhai J."/>
            <person name="Zhou L."/>
            <person name="Zuber A."/>
            <person name="Denarie J."/>
            <person name="Dixon R.A."/>
            <person name="May G.D."/>
            <person name="Schwartz D.C."/>
            <person name="Rogers J."/>
            <person name="Quetier F."/>
            <person name="Town C.D."/>
            <person name="Roe B.A."/>
        </authorList>
    </citation>
    <scope>NUCLEOTIDE SEQUENCE [LARGE SCALE GENOMIC DNA]</scope>
    <source>
        <strain evidence="2">A17</strain>
        <strain evidence="4 5">cv. Jemalong A17</strain>
    </source>
</reference>
<dbReference type="PANTHER" id="PTHR33825">
    <property type="entry name" value="CHITINASE-LIKE PROTEIN"/>
    <property type="match status" value="1"/>
</dbReference>
<dbReference type="KEGG" id="mtr:11440286"/>
<protein>
    <submittedName>
        <fullName evidence="2">Transmembrane protein, putative</fullName>
    </submittedName>
</protein>
<dbReference type="Proteomes" id="UP000265566">
    <property type="component" value="Chromosome 2"/>
</dbReference>
<dbReference type="Proteomes" id="UP000002051">
    <property type="component" value="Chromosome 2"/>
</dbReference>
<dbReference type="Gramene" id="rna9629">
    <property type="protein sequence ID" value="RHN73767.1"/>
    <property type="gene ID" value="gene9629"/>
</dbReference>
<keyword evidence="5" id="KW-1185">Reference proteome</keyword>
<dbReference type="OrthoDB" id="682251at2759"/>
<proteinExistence type="predicted"/>
<reference evidence="3" key="5">
    <citation type="journal article" date="2018" name="Nat. Plants">
        <title>Whole-genome landscape of Medicago truncatula symbiotic genes.</title>
        <authorList>
            <person name="Pecrix Y."/>
            <person name="Gamas P."/>
            <person name="Carrere S."/>
        </authorList>
    </citation>
    <scope>NUCLEOTIDE SEQUENCE</scope>
    <source>
        <tissue evidence="3">Leaves</tissue>
    </source>
</reference>
<evidence type="ECO:0000256" key="1">
    <source>
        <dbReference type="SAM" id="Phobius"/>
    </source>
</evidence>
<dbReference type="EnsemblPlants" id="AES65657">
    <property type="protein sequence ID" value="AES65657"/>
    <property type="gene ID" value="MTR_2g045060"/>
</dbReference>
<dbReference type="AlphaFoldDB" id="G7IQD6"/>
<evidence type="ECO:0000313" key="4">
    <source>
        <dbReference type="EnsemblPlants" id="AES65657"/>
    </source>
</evidence>
<feature type="transmembrane region" description="Helical" evidence="1">
    <location>
        <begin position="81"/>
        <end position="105"/>
    </location>
</feature>
<reference evidence="2 5" key="2">
    <citation type="journal article" date="2014" name="BMC Genomics">
        <title>An improved genome release (version Mt4.0) for the model legume Medicago truncatula.</title>
        <authorList>
            <person name="Tang H."/>
            <person name="Krishnakumar V."/>
            <person name="Bidwell S."/>
            <person name="Rosen B."/>
            <person name="Chan A."/>
            <person name="Zhou S."/>
            <person name="Gentzbittel L."/>
            <person name="Childs K.L."/>
            <person name="Yandell M."/>
            <person name="Gundlach H."/>
            <person name="Mayer K.F."/>
            <person name="Schwartz D.C."/>
            <person name="Town C.D."/>
        </authorList>
    </citation>
    <scope>GENOME REANNOTATION</scope>
    <source>
        <strain evidence="4 5">cv. Jemalong A17</strain>
    </source>
</reference>
<dbReference type="HOGENOM" id="CLU_130630_0_0_1"/>
<dbReference type="eggNOG" id="ENOG502S8C9">
    <property type="taxonomic scope" value="Eukaryota"/>
</dbReference>
<reference evidence="4" key="3">
    <citation type="submission" date="2015-04" db="UniProtKB">
        <authorList>
            <consortium name="EnsemblPlants"/>
        </authorList>
    </citation>
    <scope>IDENTIFICATION</scope>
    <source>
        <strain evidence="4">cv. Jemalong A17</strain>
    </source>
</reference>
<gene>
    <name evidence="4" type="primary">11440286</name>
    <name evidence="2" type="ordered locus">MTR_2g045060</name>
    <name evidence="3" type="ORF">MtrunA17_Chr2g0302111</name>
</gene>
<evidence type="ECO:0000313" key="6">
    <source>
        <dbReference type="Proteomes" id="UP000265566"/>
    </source>
</evidence>
<accession>G7IQD6</accession>
<reference evidence="6" key="4">
    <citation type="journal article" date="2018" name="Nat. Plants">
        <title>Whole-genome landscape of Medicago truncatula symbiotic genes.</title>
        <authorList>
            <person name="Pecrix Y."/>
            <person name="Staton S.E."/>
            <person name="Sallet E."/>
            <person name="Lelandais-Briere C."/>
            <person name="Moreau S."/>
            <person name="Carrere S."/>
            <person name="Blein T."/>
            <person name="Jardinaud M.F."/>
            <person name="Latrasse D."/>
            <person name="Zouine M."/>
            <person name="Zahm M."/>
            <person name="Kreplak J."/>
            <person name="Mayjonade B."/>
            <person name="Satge C."/>
            <person name="Perez M."/>
            <person name="Cauet S."/>
            <person name="Marande W."/>
            <person name="Chantry-Darmon C."/>
            <person name="Lopez-Roques C."/>
            <person name="Bouchez O."/>
            <person name="Berard A."/>
            <person name="Debelle F."/>
            <person name="Munos S."/>
            <person name="Bendahmane A."/>
            <person name="Berges H."/>
            <person name="Niebel A."/>
            <person name="Buitink J."/>
            <person name="Frugier F."/>
            <person name="Benhamed M."/>
            <person name="Crespi M."/>
            <person name="Gouzy J."/>
            <person name="Gamas P."/>
        </authorList>
    </citation>
    <scope>NUCLEOTIDE SEQUENCE [LARGE SCALE GENOMIC DNA]</scope>
    <source>
        <strain evidence="6">cv. Jemalong A17</strain>
    </source>
</reference>
<sequence length="176" mass="18938">MLLRMQLQLLLPPKYTPPSSSRTLCSIRVTASATSPPQSISIHLTPNSPPSLSQFTTTSPISPPGNAVFRPTPELGLLSHVFVFSMVFGALFSVALISIPTLIAFGRLGNSVKKLSKVVSEEVPGTLSSLKLSSLELSDLSQQLNSLRHIIPGVGIGNKDRSTMRSRSFRKKKPSS</sequence>
<keyword evidence="1" id="KW-1133">Transmembrane helix</keyword>
<dbReference type="PaxDb" id="3880-AES65657"/>
<keyword evidence="1 2" id="KW-0812">Transmembrane</keyword>